<evidence type="ECO:0000313" key="3">
    <source>
        <dbReference type="Proteomes" id="UP000267096"/>
    </source>
</evidence>
<sequence>MEKDHEEECERMQTAIADKESALSVVNTECTNLTKALEERNRQIDEKEKMIREGREEIGEVVRRLTVMEEKARLLVRFVCSY</sequence>
<dbReference type="OrthoDB" id="10634013at2759"/>
<keyword evidence="3" id="KW-1185">Reference proteome</keyword>
<dbReference type="WBParaSite" id="ASIM_0002116401-mRNA-1">
    <property type="protein sequence ID" value="ASIM_0002116401-mRNA-1"/>
    <property type="gene ID" value="ASIM_0002116401"/>
</dbReference>
<protein>
    <submittedName>
        <fullName evidence="4">Myosin_tail_1 domain-containing protein</fullName>
    </submittedName>
</protein>
<reference evidence="4" key="1">
    <citation type="submission" date="2017-02" db="UniProtKB">
        <authorList>
            <consortium name="WormBaseParasite"/>
        </authorList>
    </citation>
    <scope>IDENTIFICATION</scope>
</reference>
<name>A0A0M3KJJ0_ANISI</name>
<evidence type="ECO:0000256" key="1">
    <source>
        <dbReference type="SAM" id="Coils"/>
    </source>
</evidence>
<dbReference type="Proteomes" id="UP000267096">
    <property type="component" value="Unassembled WGS sequence"/>
</dbReference>
<dbReference type="AlphaFoldDB" id="A0A0M3KJJ0"/>
<reference evidence="2 3" key="2">
    <citation type="submission" date="2018-11" db="EMBL/GenBank/DDBJ databases">
        <authorList>
            <consortium name="Pathogen Informatics"/>
        </authorList>
    </citation>
    <scope>NUCLEOTIDE SEQUENCE [LARGE SCALE GENOMIC DNA]</scope>
</reference>
<keyword evidence="1" id="KW-0175">Coiled coil</keyword>
<proteinExistence type="predicted"/>
<accession>A0A0M3KJJ0</accession>
<dbReference type="EMBL" id="UYRR01039898">
    <property type="protein sequence ID" value="VDK77736.1"/>
    <property type="molecule type" value="Genomic_DNA"/>
</dbReference>
<evidence type="ECO:0000313" key="4">
    <source>
        <dbReference type="WBParaSite" id="ASIM_0002116401-mRNA-1"/>
    </source>
</evidence>
<gene>
    <name evidence="2" type="ORF">ASIM_LOCUS20539</name>
</gene>
<evidence type="ECO:0000313" key="2">
    <source>
        <dbReference type="EMBL" id="VDK77736.1"/>
    </source>
</evidence>
<feature type="coiled-coil region" evidence="1">
    <location>
        <begin position="2"/>
        <end position="57"/>
    </location>
</feature>
<organism evidence="4">
    <name type="scientific">Anisakis simplex</name>
    <name type="common">Herring worm</name>
    <dbReference type="NCBI Taxonomy" id="6269"/>
    <lineage>
        <taxon>Eukaryota</taxon>
        <taxon>Metazoa</taxon>
        <taxon>Ecdysozoa</taxon>
        <taxon>Nematoda</taxon>
        <taxon>Chromadorea</taxon>
        <taxon>Rhabditida</taxon>
        <taxon>Spirurina</taxon>
        <taxon>Ascaridomorpha</taxon>
        <taxon>Ascaridoidea</taxon>
        <taxon>Anisakidae</taxon>
        <taxon>Anisakis</taxon>
        <taxon>Anisakis simplex complex</taxon>
    </lineage>
</organism>